<reference evidence="7 9" key="2">
    <citation type="submission" date="2018-07" db="EMBL/GenBank/DDBJ databases">
        <title>Draft Genome Assemblies for Five Robust Yarrowia lipolytica Strains Exhibiting High Lipid Production and Pentose Sugar Utilization and Sugar Alcohol Secretion from Undetoxified Lignocellulosic Biomass Hydrolysates.</title>
        <authorList>
            <consortium name="DOE Joint Genome Institute"/>
            <person name="Walker C."/>
            <person name="Ryu S."/>
            <person name="Na H."/>
            <person name="Zane M."/>
            <person name="LaButti K."/>
            <person name="Lipzen A."/>
            <person name="Haridas S."/>
            <person name="Barry K."/>
            <person name="Grigoriev I.V."/>
            <person name="Quarterman J."/>
            <person name="Slininger P."/>
            <person name="Dien B."/>
            <person name="Trinh C.T."/>
        </authorList>
    </citation>
    <scope>NUCLEOTIDE SEQUENCE [LARGE SCALE GENOMIC DNA]</scope>
    <source>
        <strain evidence="7 9">YB392</strain>
    </source>
</reference>
<dbReference type="GO" id="GO:0004674">
    <property type="term" value="F:protein serine/threonine kinase activity"/>
    <property type="evidence" value="ECO:0007669"/>
    <property type="project" value="TreeGrafter"/>
</dbReference>
<dbReference type="OMA" id="CYLHENS"/>
<feature type="binding site" evidence="3">
    <location>
        <position position="165"/>
    </location>
    <ligand>
        <name>ATP</name>
        <dbReference type="ChEBI" id="CHEBI:30616"/>
    </ligand>
</feature>
<dbReference type="InterPro" id="IPR017441">
    <property type="entry name" value="Protein_kinase_ATP_BS"/>
</dbReference>
<keyword evidence="7" id="KW-0808">Transferase</keyword>
<dbReference type="FunFam" id="1.10.510.10:FF:001912">
    <property type="entry name" value="Kinase-like domain-containing protein"/>
    <property type="match status" value="1"/>
</dbReference>
<dbReference type="InterPro" id="IPR008271">
    <property type="entry name" value="Ser/Thr_kinase_AS"/>
</dbReference>
<dbReference type="Proteomes" id="UP000256601">
    <property type="component" value="Unassembled WGS sequence"/>
</dbReference>
<dbReference type="VEuPathDB" id="FungiDB:YALI1_B22747g"/>
<feature type="region of interest" description="Disordered" evidence="4">
    <location>
        <begin position="576"/>
        <end position="626"/>
    </location>
</feature>
<name>A0A1H6PHJ0_YARLL</name>
<dbReference type="EMBL" id="KZ859021">
    <property type="protein sequence ID" value="RDW24778.1"/>
    <property type="molecule type" value="Genomic_DNA"/>
</dbReference>
<dbReference type="eggNOG" id="KOG0585">
    <property type="taxonomic scope" value="Eukaryota"/>
</dbReference>
<evidence type="ECO:0000313" key="6">
    <source>
        <dbReference type="EMBL" id="AOW01845.1"/>
    </source>
</evidence>
<dbReference type="PROSITE" id="PS50011">
    <property type="entry name" value="PROTEIN_KINASE_DOM"/>
    <property type="match status" value="1"/>
</dbReference>
<evidence type="ECO:0000256" key="4">
    <source>
        <dbReference type="SAM" id="MobiDB-lite"/>
    </source>
</evidence>
<dbReference type="VEuPathDB" id="FungiDB:YALI0_B17556g"/>
<dbReference type="PROSITE" id="PS00107">
    <property type="entry name" value="PROTEIN_KINASE_ATP"/>
    <property type="match status" value="1"/>
</dbReference>
<dbReference type="PROSITE" id="PS00108">
    <property type="entry name" value="PROTEIN_KINASE_ST"/>
    <property type="match status" value="1"/>
</dbReference>
<dbReference type="GO" id="GO:0005737">
    <property type="term" value="C:cytoplasm"/>
    <property type="evidence" value="ECO:0007669"/>
    <property type="project" value="TreeGrafter"/>
</dbReference>
<feature type="compositionally biased region" description="Basic residues" evidence="4">
    <location>
        <begin position="81"/>
        <end position="91"/>
    </location>
</feature>
<evidence type="ECO:0000313" key="7">
    <source>
        <dbReference type="EMBL" id="RDW24778.1"/>
    </source>
</evidence>
<reference evidence="6 8" key="1">
    <citation type="journal article" date="2016" name="PLoS ONE">
        <title>Sequence Assembly of Yarrowia lipolytica Strain W29/CLIB89 Shows Transposable Element Diversity.</title>
        <authorList>
            <person name="Magnan C."/>
            <person name="Yu J."/>
            <person name="Chang I."/>
            <person name="Jahn E."/>
            <person name="Kanomata Y."/>
            <person name="Wu J."/>
            <person name="Zeller M."/>
            <person name="Oakes M."/>
            <person name="Baldi P."/>
            <person name="Sandmeyer S."/>
        </authorList>
    </citation>
    <scope>NUCLEOTIDE SEQUENCE [LARGE SCALE GENOMIC DNA]</scope>
    <source>
        <strain evidence="6">CLIB89</strain>
        <strain evidence="8">CLIB89(W29)</strain>
    </source>
</reference>
<evidence type="ECO:0000313" key="8">
    <source>
        <dbReference type="Proteomes" id="UP000182444"/>
    </source>
</evidence>
<dbReference type="Proteomes" id="UP000182444">
    <property type="component" value="Chromosome 1B"/>
</dbReference>
<evidence type="ECO:0000256" key="2">
    <source>
        <dbReference type="ARBA" id="ARBA00022840"/>
    </source>
</evidence>
<dbReference type="KEGG" id="yli:2907228"/>
<dbReference type="EMBL" id="CP017554">
    <property type="protein sequence ID" value="AOW01845.1"/>
    <property type="molecule type" value="Genomic_DNA"/>
</dbReference>
<dbReference type="PANTHER" id="PTHR24346:SF77">
    <property type="entry name" value="SERINE THREONINE PROTEIN KINASE"/>
    <property type="match status" value="1"/>
</dbReference>
<dbReference type="InterPro" id="IPR011009">
    <property type="entry name" value="Kinase-like_dom_sf"/>
</dbReference>
<dbReference type="CDD" id="cd14008">
    <property type="entry name" value="STKc_LKB1_CaMKK"/>
    <property type="match status" value="1"/>
</dbReference>
<dbReference type="GO" id="GO:0035556">
    <property type="term" value="P:intracellular signal transduction"/>
    <property type="evidence" value="ECO:0007669"/>
    <property type="project" value="TreeGrafter"/>
</dbReference>
<dbReference type="Gene3D" id="1.10.510.10">
    <property type="entry name" value="Transferase(Phosphotransferase) domain 1"/>
    <property type="match status" value="1"/>
</dbReference>
<feature type="region of interest" description="Disordered" evidence="4">
    <location>
        <begin position="513"/>
        <end position="532"/>
    </location>
</feature>
<protein>
    <submittedName>
        <fullName evidence="7">Kinase-like domain-containing protein</fullName>
    </submittedName>
</protein>
<evidence type="ECO:0000256" key="1">
    <source>
        <dbReference type="ARBA" id="ARBA00022741"/>
    </source>
</evidence>
<gene>
    <name evidence="7" type="ORF">B0I71DRAFT_133698</name>
    <name evidence="6" type="ORF">YALI1_B22747g</name>
</gene>
<dbReference type="GO" id="GO:0005524">
    <property type="term" value="F:ATP binding"/>
    <property type="evidence" value="ECO:0007669"/>
    <property type="project" value="UniProtKB-UniRule"/>
</dbReference>
<dbReference type="GeneID" id="2907228"/>
<evidence type="ECO:0000256" key="3">
    <source>
        <dbReference type="PROSITE-ProRule" id="PRU10141"/>
    </source>
</evidence>
<feature type="region of interest" description="Disordered" evidence="4">
    <location>
        <begin position="49"/>
        <end position="105"/>
    </location>
</feature>
<feature type="compositionally biased region" description="Basic and acidic residues" evidence="4">
    <location>
        <begin position="576"/>
        <end position="585"/>
    </location>
</feature>
<dbReference type="Gene3D" id="3.30.200.20">
    <property type="entry name" value="Phosphorylase Kinase, domain 1"/>
    <property type="match status" value="1"/>
</dbReference>
<dbReference type="Pfam" id="PF00069">
    <property type="entry name" value="Pkinase"/>
    <property type="match status" value="1"/>
</dbReference>
<dbReference type="SMART" id="SM00220">
    <property type="entry name" value="S_TKc"/>
    <property type="match status" value="1"/>
</dbReference>
<dbReference type="AlphaFoldDB" id="A0A1H6PHJ0"/>
<keyword evidence="1 3" id="KW-0547">Nucleotide-binding</keyword>
<evidence type="ECO:0000313" key="9">
    <source>
        <dbReference type="Proteomes" id="UP000256601"/>
    </source>
</evidence>
<feature type="domain" description="Protein kinase" evidence="5">
    <location>
        <begin position="136"/>
        <end position="444"/>
    </location>
</feature>
<dbReference type="InterPro" id="IPR000719">
    <property type="entry name" value="Prot_kinase_dom"/>
</dbReference>
<keyword evidence="7" id="KW-0418">Kinase</keyword>
<accession>A0A1H6PHJ0</accession>
<dbReference type="SUPFAM" id="SSF56112">
    <property type="entry name" value="Protein kinase-like (PK-like)"/>
    <property type="match status" value="1"/>
</dbReference>
<keyword evidence="2 3" id="KW-0067">ATP-binding</keyword>
<proteinExistence type="predicted"/>
<organism evidence="6 8">
    <name type="scientific">Yarrowia lipolytica</name>
    <name type="common">Candida lipolytica</name>
    <dbReference type="NCBI Taxonomy" id="4952"/>
    <lineage>
        <taxon>Eukaryota</taxon>
        <taxon>Fungi</taxon>
        <taxon>Dikarya</taxon>
        <taxon>Ascomycota</taxon>
        <taxon>Saccharomycotina</taxon>
        <taxon>Dipodascomycetes</taxon>
        <taxon>Dipodascales</taxon>
        <taxon>Dipodascales incertae sedis</taxon>
        <taxon>Yarrowia</taxon>
    </lineage>
</organism>
<dbReference type="PANTHER" id="PTHR24346">
    <property type="entry name" value="MAP/MICROTUBULE AFFINITY-REGULATING KINASE"/>
    <property type="match status" value="1"/>
</dbReference>
<sequence length="653" mass="72806">MTTTVQTTTNTLIMDRCCTSAATVSVPSIVVDKGHRRVSSLEVANGASAATITKTSENTDKQTQKPPSPTSGNSLAPPTKRMARPPLKRVHSSPSDVVRSPSRHHMRLISTTPKLIKETLDASYHEDETGKTLNNYLIQEEIGAGAFGTVYRVVDTTTQEKFAMKSYSKARLRKMNQTEWMQLRRKLMRTKDPVEQNKIKEALESFTSNPLNLIRREIAILKKLDHPNIVNLVEVLDDPHGDSLYMVMDWCHGVLMHSEETDGSKNPKYTEEQCRLYFRDMILGIEFLHSQGVIHRDIKADNMLLSEDDILKIADFGVSEMFESENDTVLRKAGSPSYMAPELALITSPHCLERASQVGVTLGSAVSGRAADIWSMGVTLYFMLYGKLPFASESISDLCEQIIFNEAPLPEGTSEELVDLFQGLLAKNPAERMTMAELREHEWVNTFGDDPLVEKEENIGDGIPAVTKQDLAEAFERIAADSANEGVDHSSAFSKLKRIYGWRGTGEDDDVLSSFSTSTADTPSEPNVTVPQSMASSLESSLKKTRNLPSSMKTTTDEKFALHKLNMALDEIVQEQRKRDVKKIEGPPPQLKIKDQEEPKIASMSSHITAEPESDTSEKLERRPSRTRVRKILGLEAMTAVRSRSLDTDDRIC</sequence>
<evidence type="ECO:0000259" key="5">
    <source>
        <dbReference type="PROSITE" id="PS50011"/>
    </source>
</evidence>